<dbReference type="EMBL" id="AONQ01000024">
    <property type="protein sequence ID" value="EME70021.1"/>
    <property type="molecule type" value="Genomic_DNA"/>
</dbReference>
<dbReference type="SMART" id="SM00470">
    <property type="entry name" value="ParB"/>
    <property type="match status" value="1"/>
</dbReference>
<sequence>MDGGKGDEAIHLIPVERIRIANPRSRNREMFAAMIDSIASVGLKRPITVRECGRDQDGPRYDLVCGQGRLEAVMALGEKTIPALIENTTEADAYLRGLIENMARRKHTNRDLLTAIRILEDRGYSSPEIGAKTGLDPSYISEILILLREGEERLIAAVERGWMPIYLASQIAHSDDSAMQHSLMDAYQDGTLKGPQLLKVRRLIERRKLIGKAYGHKFPGKDQPPSPRRLAQVYQEEVHRQQMLIRKADIGEQRLILLTSALRRLFADEHFRTLLRAEGLLDLPKPLADRLKGETP</sequence>
<dbReference type="STRING" id="1244869.H261_10742"/>
<feature type="domain" description="ParB-like N-terminal" evidence="1">
    <location>
        <begin position="11"/>
        <end position="102"/>
    </location>
</feature>
<dbReference type="PANTHER" id="PTHR33375:SF1">
    <property type="entry name" value="CHROMOSOME-PARTITIONING PROTEIN PARB-RELATED"/>
    <property type="match status" value="1"/>
</dbReference>
<proteinExistence type="predicted"/>
<dbReference type="InterPro" id="IPR036086">
    <property type="entry name" value="ParB/Sulfiredoxin_sf"/>
</dbReference>
<dbReference type="Proteomes" id="UP000011744">
    <property type="component" value="Unassembled WGS sequence"/>
</dbReference>
<dbReference type="CDD" id="cd16411">
    <property type="entry name" value="ParB_N_like"/>
    <property type="match status" value="1"/>
</dbReference>
<gene>
    <name evidence="2" type="ORF">H261_10742</name>
</gene>
<dbReference type="PANTHER" id="PTHR33375">
    <property type="entry name" value="CHROMOSOME-PARTITIONING PROTEIN PARB-RELATED"/>
    <property type="match status" value="1"/>
</dbReference>
<organism evidence="2 3">
    <name type="scientific">Paramagnetospirillum caucaseum</name>
    <dbReference type="NCBI Taxonomy" id="1244869"/>
    <lineage>
        <taxon>Bacteria</taxon>
        <taxon>Pseudomonadati</taxon>
        <taxon>Pseudomonadota</taxon>
        <taxon>Alphaproteobacteria</taxon>
        <taxon>Rhodospirillales</taxon>
        <taxon>Magnetospirillaceae</taxon>
        <taxon>Paramagnetospirillum</taxon>
    </lineage>
</organism>
<dbReference type="eggNOG" id="COG1475">
    <property type="taxonomic scope" value="Bacteria"/>
</dbReference>
<dbReference type="Pfam" id="PF07506">
    <property type="entry name" value="RepB"/>
    <property type="match status" value="1"/>
</dbReference>
<evidence type="ECO:0000313" key="3">
    <source>
        <dbReference type="Proteomes" id="UP000011744"/>
    </source>
</evidence>
<dbReference type="SUPFAM" id="SSF109709">
    <property type="entry name" value="KorB DNA-binding domain-like"/>
    <property type="match status" value="1"/>
</dbReference>
<dbReference type="SUPFAM" id="SSF110849">
    <property type="entry name" value="ParB/Sulfiredoxin"/>
    <property type="match status" value="1"/>
</dbReference>
<comment type="caution">
    <text evidence="2">The sequence shown here is derived from an EMBL/GenBank/DDBJ whole genome shotgun (WGS) entry which is preliminary data.</text>
</comment>
<dbReference type="OrthoDB" id="248048at2"/>
<dbReference type="GO" id="GO:0007059">
    <property type="term" value="P:chromosome segregation"/>
    <property type="evidence" value="ECO:0007669"/>
    <property type="project" value="TreeGrafter"/>
</dbReference>
<dbReference type="AlphaFoldDB" id="M2YAH3"/>
<evidence type="ECO:0000313" key="2">
    <source>
        <dbReference type="EMBL" id="EME70021.1"/>
    </source>
</evidence>
<dbReference type="PATRIC" id="fig|1244869.3.peg.2170"/>
<dbReference type="InterPro" id="IPR003115">
    <property type="entry name" value="ParB_N"/>
</dbReference>
<evidence type="ECO:0000259" key="1">
    <source>
        <dbReference type="SMART" id="SM00470"/>
    </source>
</evidence>
<dbReference type="InterPro" id="IPR011111">
    <property type="entry name" value="Plasmid_RepB"/>
</dbReference>
<protein>
    <submittedName>
        <fullName evidence="2">ParB domain protein nuclease</fullName>
    </submittedName>
</protein>
<name>M2YAH3_9PROT</name>
<accession>M2YAH3</accession>
<dbReference type="InterPro" id="IPR050336">
    <property type="entry name" value="Chromosome_partition/occlusion"/>
</dbReference>
<dbReference type="Pfam" id="PF02195">
    <property type="entry name" value="ParB_N"/>
    <property type="match status" value="1"/>
</dbReference>
<reference evidence="2 3" key="1">
    <citation type="journal article" date="2014" name="Genome Announc.">
        <title>Draft Genome Sequence of Magnetospirillum sp. Strain SO-1, a Freshwater Magnetotactic Bacterium Isolated from the Ol'khovka River, Russia.</title>
        <authorList>
            <person name="Grouzdev D.S."/>
            <person name="Dziuba M.V."/>
            <person name="Sukhacheva M.S."/>
            <person name="Mardanov A.V."/>
            <person name="Beletskiy A.V."/>
            <person name="Kuznetsov B.B."/>
            <person name="Skryabin K.G."/>
        </authorList>
    </citation>
    <scope>NUCLEOTIDE SEQUENCE [LARGE SCALE GENOMIC DNA]</scope>
    <source>
        <strain evidence="2 3">SO-1</strain>
    </source>
</reference>
<dbReference type="GO" id="GO:0005694">
    <property type="term" value="C:chromosome"/>
    <property type="evidence" value="ECO:0007669"/>
    <property type="project" value="TreeGrafter"/>
</dbReference>
<dbReference type="RefSeq" id="WP_008617223.1">
    <property type="nucleotide sequence ID" value="NZ_AONQ01000024.1"/>
</dbReference>
<dbReference type="Gene3D" id="1.10.10.2830">
    <property type="match status" value="1"/>
</dbReference>
<keyword evidence="3" id="KW-1185">Reference proteome</keyword>
<dbReference type="Gene3D" id="3.90.1530.30">
    <property type="match status" value="1"/>
</dbReference>